<gene>
    <name evidence="3" type="ORF">H7F49_06225</name>
</gene>
<protein>
    <submittedName>
        <fullName evidence="3">DUF2339 domain-containing protein</fullName>
    </submittedName>
</protein>
<keyword evidence="2" id="KW-0472">Membrane</keyword>
<feature type="transmembrane region" description="Helical" evidence="2">
    <location>
        <begin position="970"/>
        <end position="988"/>
    </location>
</feature>
<evidence type="ECO:0000256" key="2">
    <source>
        <dbReference type="SAM" id="Phobius"/>
    </source>
</evidence>
<dbReference type="EMBL" id="JACLAU010000006">
    <property type="protein sequence ID" value="MBC2651293.1"/>
    <property type="molecule type" value="Genomic_DNA"/>
</dbReference>
<evidence type="ECO:0000313" key="3">
    <source>
        <dbReference type="EMBL" id="MBC2651293.1"/>
    </source>
</evidence>
<feature type="transmembrane region" description="Helical" evidence="2">
    <location>
        <begin position="1021"/>
        <end position="1041"/>
    </location>
</feature>
<feature type="transmembrane region" description="Helical" evidence="2">
    <location>
        <begin position="280"/>
        <end position="305"/>
    </location>
</feature>
<feature type="transmembrane region" description="Helical" evidence="2">
    <location>
        <begin position="210"/>
        <end position="230"/>
    </location>
</feature>
<feature type="transmembrane region" description="Helical" evidence="2">
    <location>
        <begin position="995"/>
        <end position="1015"/>
    </location>
</feature>
<keyword evidence="2" id="KW-1133">Transmembrane helix</keyword>
<evidence type="ECO:0000313" key="4">
    <source>
        <dbReference type="Proteomes" id="UP000520156"/>
    </source>
</evidence>
<organism evidence="3 4">
    <name type="scientific">Novosphingobium aerophilum</name>
    <dbReference type="NCBI Taxonomy" id="2839843"/>
    <lineage>
        <taxon>Bacteria</taxon>
        <taxon>Pseudomonadati</taxon>
        <taxon>Pseudomonadota</taxon>
        <taxon>Alphaproteobacteria</taxon>
        <taxon>Sphingomonadales</taxon>
        <taxon>Sphingomonadaceae</taxon>
        <taxon>Novosphingobium</taxon>
    </lineage>
</organism>
<feature type="transmembrane region" description="Helical" evidence="2">
    <location>
        <begin position="367"/>
        <end position="386"/>
    </location>
</feature>
<dbReference type="PANTHER" id="PTHR38434">
    <property type="entry name" value="BLL2549 PROTEIN"/>
    <property type="match status" value="1"/>
</dbReference>
<feature type="transmembrane region" description="Helical" evidence="2">
    <location>
        <begin position="423"/>
        <end position="439"/>
    </location>
</feature>
<feature type="transmembrane region" description="Helical" evidence="2">
    <location>
        <begin position="501"/>
        <end position="522"/>
    </location>
</feature>
<reference evidence="3 4" key="1">
    <citation type="submission" date="2020-08" db="EMBL/GenBank/DDBJ databases">
        <title>The genome sequence of Novosphingobium flavum 4Y4.</title>
        <authorList>
            <person name="Liu Y."/>
        </authorList>
    </citation>
    <scope>NUCLEOTIDE SEQUENCE [LARGE SCALE GENOMIC DNA]</scope>
    <source>
        <strain evidence="3 4">4Y4</strain>
    </source>
</reference>
<dbReference type="PIRSF" id="PIRSF035905">
    <property type="entry name" value="UCP035905_mp"/>
    <property type="match status" value="1"/>
</dbReference>
<dbReference type="PANTHER" id="PTHR38434:SF1">
    <property type="entry name" value="BLL2549 PROTEIN"/>
    <property type="match status" value="1"/>
</dbReference>
<keyword evidence="4" id="KW-1185">Reference proteome</keyword>
<dbReference type="Proteomes" id="UP000520156">
    <property type="component" value="Unassembled WGS sequence"/>
</dbReference>
<name>A0A7X1F6K9_9SPHN</name>
<feature type="transmembrane region" description="Helical" evidence="2">
    <location>
        <begin position="930"/>
        <end position="950"/>
    </location>
</feature>
<dbReference type="InterPro" id="IPR014600">
    <property type="entry name" value="UCP035905_mem"/>
</dbReference>
<sequence>MESVLFVAVVVMGIMLADQRKRLASLERQLREEPWRDLTATEVPSEAFRPDTAPPIRATGEDPVAAGPVATDPAVADPGDHATTPVAVAPAEARPPARQPDRQPARVVARAKSAGASVPAVSRPATVQPAAQDAAQDMALAMAAPVPGSPEWAPLAQPDSAAGPAATGFAVNFEDLFGRKLPIWAGGLTLLVAAVFLVRYSIESGLLSPLVRVVLGGLFGAALVGAAEIARRRAEWIDDPRVAQALAGAGIGALYAATLAAANLYALIGPASAFAGLTAITLAAGVLALRFGPPCAVLGLVGGLAAPALVHAAQPNAPLLAGYIGVLVAGLALLSRRQRWAWLGILALIGGAAWSTVMIAMGALESAGVVAVGLLILALSLALPALPAEVAGAQRDGITLRLVSAAVGALQLALLVATGGFTLLTWGLYALLSLAVLWLGHRVPAIRAVVAVPLLTALGLLLLWTQPQAWSFALVLGGIAAIYGGHALWRLRTAAELPLALLDAVGLAAVALGGFVAVQVQFSPTGPVSAQIALLLGLLPAAGAAMLWGLARQPGGRCFALTAGCAALLLAVALLSAAPGWSAPACLGAVSLLSLGLALRAGNWDLRFGALAFQVAALFALGFTGHADAEVLRLLEQAPQPDLVQALVRWSGAALSAAAMAWGMRRAPSEGGLVGPGQVVATLVAYGLVAQIVPADWLGLTAAAAVLLGQLLRERRPDLASLTVGATLGGLAALWALVPAAHWLGSVMASLGGEPVLVTALPGPGEALRRLLGPALLIGLALHRAGATIPSAPRRLAQGCVGTGVLIAIHVLYKQLFAIASADRFTALGLAERTVWELLLVAGGAMAWRWARRAQADAGRPVAALALIGAALGHGLGYTVLLHNPLWADQAIGAWPVANLLIPAYGGLFAALWLLPQALKPDGVSASRRLATGLAVARMGLIGLFVLTSLRQLFAGSLPATVAVGSAEDIAWSLAAVALAIGYLLWGIRKADRTWRLGSLVLMLGAVGKVFLFDASGLEGLARIASFLALGFSLIGIGWLYSRYLKADAQAIGG</sequence>
<feature type="transmembrane region" description="Helical" evidence="2">
    <location>
        <begin position="317"/>
        <end position="334"/>
    </location>
</feature>
<dbReference type="InterPro" id="IPR019286">
    <property type="entry name" value="DUF2339_TM"/>
</dbReference>
<feature type="transmembrane region" description="Helical" evidence="2">
    <location>
        <begin position="893"/>
        <end position="915"/>
    </location>
</feature>
<feature type="region of interest" description="Disordered" evidence="1">
    <location>
        <begin position="41"/>
        <end position="83"/>
    </location>
</feature>
<feature type="transmembrane region" description="Helical" evidence="2">
    <location>
        <begin position="606"/>
        <end position="627"/>
    </location>
</feature>
<feature type="transmembrane region" description="Helical" evidence="2">
    <location>
        <begin position="398"/>
        <end position="417"/>
    </location>
</feature>
<feature type="transmembrane region" description="Helical" evidence="2">
    <location>
        <begin position="558"/>
        <end position="575"/>
    </location>
</feature>
<dbReference type="RefSeq" id="WP_185682714.1">
    <property type="nucleotide sequence ID" value="NZ_JACLAU010000006.1"/>
</dbReference>
<accession>A0A7X1F6K9</accession>
<feature type="transmembrane region" description="Helical" evidence="2">
    <location>
        <begin position="833"/>
        <end position="850"/>
    </location>
</feature>
<feature type="transmembrane region" description="Helical" evidence="2">
    <location>
        <begin position="581"/>
        <end position="599"/>
    </location>
</feature>
<feature type="transmembrane region" description="Helical" evidence="2">
    <location>
        <begin position="862"/>
        <end position="881"/>
    </location>
</feature>
<dbReference type="AlphaFoldDB" id="A0A7X1F6K9"/>
<feature type="transmembrane region" description="Helical" evidence="2">
    <location>
        <begin position="719"/>
        <end position="738"/>
    </location>
</feature>
<dbReference type="Pfam" id="PF10101">
    <property type="entry name" value="DUF2339"/>
    <property type="match status" value="1"/>
</dbReference>
<feature type="transmembrane region" description="Helical" evidence="2">
    <location>
        <begin position="446"/>
        <end position="464"/>
    </location>
</feature>
<comment type="caution">
    <text evidence="3">The sequence shown here is derived from an EMBL/GenBank/DDBJ whole genome shotgun (WGS) entry which is preliminary data.</text>
</comment>
<feature type="transmembrane region" description="Helical" evidence="2">
    <location>
        <begin position="341"/>
        <end position="361"/>
    </location>
</feature>
<keyword evidence="2" id="KW-0812">Transmembrane</keyword>
<feature type="transmembrane region" description="Helical" evidence="2">
    <location>
        <begin position="695"/>
        <end position="712"/>
    </location>
</feature>
<feature type="transmembrane region" description="Helical" evidence="2">
    <location>
        <begin position="181"/>
        <end position="198"/>
    </location>
</feature>
<feature type="transmembrane region" description="Helical" evidence="2">
    <location>
        <begin position="528"/>
        <end position="551"/>
    </location>
</feature>
<evidence type="ECO:0000256" key="1">
    <source>
        <dbReference type="SAM" id="MobiDB-lite"/>
    </source>
</evidence>
<proteinExistence type="predicted"/>
<feature type="transmembrane region" description="Helical" evidence="2">
    <location>
        <begin position="242"/>
        <end position="268"/>
    </location>
</feature>
<feature type="transmembrane region" description="Helical" evidence="2">
    <location>
        <begin position="470"/>
        <end position="489"/>
    </location>
</feature>